<dbReference type="GO" id="GO:0004018">
    <property type="term" value="F:N6-(1,2-dicarboxyethyl)AMP AMP-lyase (fumarate-forming) activity"/>
    <property type="evidence" value="ECO:0007669"/>
    <property type="project" value="UniProtKB-UniRule"/>
</dbReference>
<dbReference type="InterPro" id="IPR020557">
    <property type="entry name" value="Fumarate_lyase_CS"/>
</dbReference>
<dbReference type="EC" id="4.3.2.2" evidence="5 12"/>
<dbReference type="Pfam" id="PF22304">
    <property type="entry name" value="ASLyase_C"/>
    <property type="match status" value="1"/>
</dbReference>
<dbReference type="InterPro" id="IPR022761">
    <property type="entry name" value="Fumarate_lyase_N"/>
</dbReference>
<keyword evidence="7" id="KW-0658">Purine biosynthesis</keyword>
<dbReference type="FunFam" id="1.20.200.10:FF:000008">
    <property type="entry name" value="Adenylosuccinate lyase"/>
    <property type="match status" value="1"/>
</dbReference>
<feature type="domain" description="Adenylosuccinate lyase C-terminal" evidence="14">
    <location>
        <begin position="338"/>
        <end position="391"/>
    </location>
</feature>
<sequence>MYVSPFDWRYGTEEMRRLFSQEAVINAYLEVERALVCALEELGVAEKGCCEKVKNAEVGADEVYRLEKETGHDVLSLVLLLEQKSGCRYVHYGATSNDIIDTAWALLIRRALSIIKQRARAVGEELARLAERYKTLEMVGRTHGQWAEPITLGFKFANYYYELHIACRQLALAEDFIRAKIGGAVGTMAAWGELGPEVRRRVAEMLGLPHHVITTQVAPREAFAVLAASLALTAAVAERLAVEIRELSRPEIGEVVERGGGSSAMPHKANPTTSERIVSLARYVRALTHVAFENVALWHERDLTNSANERIWIPEALLALDEILNSTLRVLKTVYIDEARIEENLQKALPHILTEFHMNKLIREGYSRAEAYKKAREIRALTYEYHKWPVEKLIEETLNLRLCD</sequence>
<dbReference type="SUPFAM" id="SSF48557">
    <property type="entry name" value="L-aspartase-like"/>
    <property type="match status" value="1"/>
</dbReference>
<dbReference type="InterPro" id="IPR008948">
    <property type="entry name" value="L-Aspartase-like"/>
</dbReference>
<dbReference type="Gene3D" id="1.10.40.30">
    <property type="entry name" value="Fumarase/aspartase (C-terminal domain)"/>
    <property type="match status" value="1"/>
</dbReference>
<dbReference type="PANTHER" id="PTHR43172">
    <property type="entry name" value="ADENYLOSUCCINATE LYASE"/>
    <property type="match status" value="1"/>
</dbReference>
<dbReference type="RefSeq" id="WP_014289626.1">
    <property type="nucleotide sequence ID" value="NC_016645.1"/>
</dbReference>
<comment type="catalytic activity">
    <reaction evidence="11">
        <text>N(6)-(1,2-dicarboxyethyl)-AMP = fumarate + AMP</text>
        <dbReference type="Rhea" id="RHEA:16853"/>
        <dbReference type="ChEBI" id="CHEBI:29806"/>
        <dbReference type="ChEBI" id="CHEBI:57567"/>
        <dbReference type="ChEBI" id="CHEBI:456215"/>
        <dbReference type="EC" id="4.3.2.2"/>
    </reaction>
    <physiologicalReaction direction="left-to-right" evidence="11">
        <dbReference type="Rhea" id="RHEA:16854"/>
    </physiologicalReaction>
</comment>
<reference evidence="15 16" key="1">
    <citation type="journal article" date="2012" name="J. Bacteriol.">
        <title>Complete genome sequence of strain 1860, a crenarchaeon of the genus pyrobaculum able to grow with various electron acceptors.</title>
        <authorList>
            <person name="Mardanov A.V."/>
            <person name="Gumerov V.M."/>
            <person name="Slobodkina G.B."/>
            <person name="Beletsky A.V."/>
            <person name="Bonch-Osmolovskaya E.A."/>
            <person name="Ravin N.V."/>
            <person name="Skryabin K.G."/>
        </authorList>
    </citation>
    <scope>NUCLEOTIDE SEQUENCE [LARGE SCALE GENOMIC DNA]</scope>
    <source>
        <strain evidence="15 16">1860</strain>
    </source>
</reference>
<dbReference type="PRINTS" id="PR00145">
    <property type="entry name" value="ARGSUCLYASE"/>
</dbReference>
<dbReference type="GO" id="GO:0005829">
    <property type="term" value="C:cytosol"/>
    <property type="evidence" value="ECO:0007669"/>
    <property type="project" value="TreeGrafter"/>
</dbReference>
<evidence type="ECO:0000313" key="15">
    <source>
        <dbReference type="EMBL" id="AET33801.1"/>
    </source>
</evidence>
<dbReference type="UniPathway" id="UPA00075">
    <property type="reaction ID" value="UER00336"/>
</dbReference>
<accession>G7VCJ6</accession>
<dbReference type="KEGG" id="pyr:P186_2415"/>
<comment type="pathway">
    <text evidence="2">Purine metabolism; AMP biosynthesis via de novo pathway; AMP from IMP: step 2/2.</text>
</comment>
<name>G7VCJ6_9CREN</name>
<comment type="function">
    <text evidence="10">Catalyzes two reactions in de novo purine nucleotide biosynthesis. Catalyzes the breakdown of 5-aminoimidazole- (N-succinylocarboxamide) ribotide (SAICAR or 2-[5-amino-1-(5-phospho-beta-D-ribosyl)imidazole-4-carboxamido]succinate) to 5-aminoimidazole-4-carboxamide ribotide (AICAR or 5-amino-1-(5-phospho-beta-D-ribosyl)imidazole-4-carboxamide) and fumarate, and of adenylosuccinate (ADS or N(6)-(1,2-dicarboxyethyl)-AMP) to adenosine monophosphate (AMP) and fumarate.</text>
</comment>
<dbReference type="InterPro" id="IPR024083">
    <property type="entry name" value="Fumarase/histidase_N"/>
</dbReference>
<dbReference type="PANTHER" id="PTHR43172:SF1">
    <property type="entry name" value="ADENYLOSUCCINATE LYASE"/>
    <property type="match status" value="1"/>
</dbReference>
<evidence type="ECO:0000256" key="6">
    <source>
        <dbReference type="ARBA" id="ARBA00017058"/>
    </source>
</evidence>
<dbReference type="AlphaFoldDB" id="G7VCJ6"/>
<dbReference type="HOGENOM" id="CLU_030949_0_1_2"/>
<proteinExistence type="inferred from homology"/>
<gene>
    <name evidence="15" type="ORF">P186_2415</name>
</gene>
<evidence type="ECO:0000256" key="3">
    <source>
        <dbReference type="ARBA" id="ARBA00008273"/>
    </source>
</evidence>
<dbReference type="BioCyc" id="PSP1104324:GJSN-2361-MONOMER"/>
<evidence type="ECO:0000256" key="5">
    <source>
        <dbReference type="ARBA" id="ARBA00012339"/>
    </source>
</evidence>
<comment type="catalytic activity">
    <reaction evidence="9">
        <text>(2S)-2-[5-amino-1-(5-phospho-beta-D-ribosyl)imidazole-4-carboxamido]succinate = 5-amino-1-(5-phospho-beta-D-ribosyl)imidazole-4-carboxamide + fumarate</text>
        <dbReference type="Rhea" id="RHEA:23920"/>
        <dbReference type="ChEBI" id="CHEBI:29806"/>
        <dbReference type="ChEBI" id="CHEBI:58443"/>
        <dbReference type="ChEBI" id="CHEBI:58475"/>
        <dbReference type="EC" id="4.3.2.2"/>
    </reaction>
    <physiologicalReaction direction="left-to-right" evidence="9">
        <dbReference type="Rhea" id="RHEA:23921"/>
    </physiologicalReaction>
</comment>
<evidence type="ECO:0000259" key="14">
    <source>
        <dbReference type="Pfam" id="PF22304"/>
    </source>
</evidence>
<comment type="pathway">
    <text evidence="1">Purine metabolism; IMP biosynthesis via de novo pathway; 5-amino-1-(5-phospho-D-ribosyl)imidazole-4-carboxamide from 5-amino-1-(5-phospho-D-ribosyl)imidazole-4-carboxylate: step 2/2.</text>
</comment>
<evidence type="ECO:0000256" key="9">
    <source>
        <dbReference type="ARBA" id="ARBA00024477"/>
    </source>
</evidence>
<dbReference type="eggNOG" id="arCOG01747">
    <property type="taxonomic scope" value="Archaea"/>
</dbReference>
<dbReference type="Proteomes" id="UP000005867">
    <property type="component" value="Chromosome"/>
</dbReference>
<dbReference type="PROSITE" id="PS00163">
    <property type="entry name" value="FUMARATE_LYASES"/>
    <property type="match status" value="1"/>
</dbReference>
<keyword evidence="16" id="KW-1185">Reference proteome</keyword>
<dbReference type="GO" id="GO:0006189">
    <property type="term" value="P:'de novo' IMP biosynthetic process"/>
    <property type="evidence" value="ECO:0007669"/>
    <property type="project" value="UniProtKB-UniPathway"/>
</dbReference>
<evidence type="ECO:0000256" key="8">
    <source>
        <dbReference type="ARBA" id="ARBA00023239"/>
    </source>
</evidence>
<dbReference type="NCBIfam" id="TIGR00928">
    <property type="entry name" value="purB"/>
    <property type="match status" value="1"/>
</dbReference>
<feature type="domain" description="Fumarate lyase N-terminal" evidence="13">
    <location>
        <begin position="82"/>
        <end position="284"/>
    </location>
</feature>
<dbReference type="GO" id="GO:0044208">
    <property type="term" value="P:'de novo' AMP biosynthetic process"/>
    <property type="evidence" value="ECO:0007669"/>
    <property type="project" value="UniProtKB-UniPathway"/>
</dbReference>
<evidence type="ECO:0000259" key="13">
    <source>
        <dbReference type="Pfam" id="PF00206"/>
    </source>
</evidence>
<evidence type="ECO:0000256" key="7">
    <source>
        <dbReference type="ARBA" id="ARBA00022755"/>
    </source>
</evidence>
<dbReference type="InterPro" id="IPR004769">
    <property type="entry name" value="Pur_lyase"/>
</dbReference>
<dbReference type="EMBL" id="CP003098">
    <property type="protein sequence ID" value="AET33801.1"/>
    <property type="molecule type" value="Genomic_DNA"/>
</dbReference>
<dbReference type="PRINTS" id="PR00149">
    <property type="entry name" value="FUMRATELYASE"/>
</dbReference>
<evidence type="ECO:0000256" key="1">
    <source>
        <dbReference type="ARBA" id="ARBA00004706"/>
    </source>
</evidence>
<dbReference type="GO" id="GO:0070626">
    <property type="term" value="F:(S)-2-(5-amino-1-(5-phospho-D-ribosyl)imidazole-4-carboxamido) succinate lyase (fumarate-forming) activity"/>
    <property type="evidence" value="ECO:0007669"/>
    <property type="project" value="TreeGrafter"/>
</dbReference>
<evidence type="ECO:0000313" key="16">
    <source>
        <dbReference type="Proteomes" id="UP000005867"/>
    </source>
</evidence>
<evidence type="ECO:0000256" key="2">
    <source>
        <dbReference type="ARBA" id="ARBA00004734"/>
    </source>
</evidence>
<dbReference type="Gene3D" id="1.10.275.10">
    <property type="entry name" value="Fumarase/aspartase (N-terminal domain)"/>
    <property type="match status" value="1"/>
</dbReference>
<comment type="subunit">
    <text evidence="4">Homotetramer. Residues from neighboring subunits contribute catalytic and substrate-binding residues to each active site.</text>
</comment>
<comment type="similarity">
    <text evidence="3">Belongs to the lyase 1 family. Adenylosuccinate lyase subfamily.</text>
</comment>
<dbReference type="Pfam" id="PF00206">
    <property type="entry name" value="Lyase_1"/>
    <property type="match status" value="1"/>
</dbReference>
<organism evidence="15 16">
    <name type="scientific">Pyrobaculum ferrireducens</name>
    <dbReference type="NCBI Taxonomy" id="1104324"/>
    <lineage>
        <taxon>Archaea</taxon>
        <taxon>Thermoproteota</taxon>
        <taxon>Thermoprotei</taxon>
        <taxon>Thermoproteales</taxon>
        <taxon>Thermoproteaceae</taxon>
        <taxon>Pyrobaculum</taxon>
    </lineage>
</organism>
<evidence type="ECO:0000256" key="12">
    <source>
        <dbReference type="NCBIfam" id="TIGR00928"/>
    </source>
</evidence>
<dbReference type="STRING" id="1104324.P186_2415"/>
<evidence type="ECO:0000256" key="4">
    <source>
        <dbReference type="ARBA" id="ARBA00011668"/>
    </source>
</evidence>
<dbReference type="Gene3D" id="1.20.200.10">
    <property type="entry name" value="Fumarase/aspartase (Central domain)"/>
    <property type="match status" value="1"/>
</dbReference>
<keyword evidence="8 15" id="KW-0456">Lyase</keyword>
<dbReference type="CDD" id="cd01360">
    <property type="entry name" value="Adenylsuccinate_lyase_1"/>
    <property type="match status" value="1"/>
</dbReference>
<dbReference type="InterPro" id="IPR055169">
    <property type="entry name" value="ASLyase_C"/>
</dbReference>
<dbReference type="InterPro" id="IPR000362">
    <property type="entry name" value="Fumarate_lyase_fam"/>
</dbReference>
<dbReference type="GeneID" id="11594017"/>
<evidence type="ECO:0000256" key="11">
    <source>
        <dbReference type="ARBA" id="ARBA00049115"/>
    </source>
</evidence>
<evidence type="ECO:0000256" key="10">
    <source>
        <dbReference type="ARBA" id="ARBA00025012"/>
    </source>
</evidence>
<dbReference type="UniPathway" id="UPA00074">
    <property type="reaction ID" value="UER00132"/>
</dbReference>
<dbReference type="OrthoDB" id="26319at2157"/>
<protein>
    <recommendedName>
        <fullName evidence="6 12">Adenylosuccinate lyase</fullName>
        <ecNumber evidence="5 12">4.3.2.2</ecNumber>
    </recommendedName>
</protein>